<keyword evidence="4" id="KW-1185">Reference proteome</keyword>
<feature type="transmembrane region" description="Helical" evidence="2">
    <location>
        <begin position="166"/>
        <end position="188"/>
    </location>
</feature>
<feature type="transmembrane region" description="Helical" evidence="2">
    <location>
        <begin position="70"/>
        <end position="88"/>
    </location>
</feature>
<feature type="transmembrane region" description="Helical" evidence="2">
    <location>
        <begin position="240"/>
        <end position="257"/>
    </location>
</feature>
<dbReference type="EMBL" id="SIHI01000002">
    <property type="protein sequence ID" value="TWT55849.1"/>
    <property type="molecule type" value="Genomic_DNA"/>
</dbReference>
<evidence type="ECO:0000256" key="2">
    <source>
        <dbReference type="SAM" id="Phobius"/>
    </source>
</evidence>
<feature type="transmembrane region" description="Helical" evidence="2">
    <location>
        <begin position="327"/>
        <end position="344"/>
    </location>
</feature>
<feature type="compositionally biased region" description="Low complexity" evidence="1">
    <location>
        <begin position="1069"/>
        <end position="1080"/>
    </location>
</feature>
<feature type="transmembrane region" description="Helical" evidence="2">
    <location>
        <begin position="264"/>
        <end position="282"/>
    </location>
</feature>
<proteinExistence type="predicted"/>
<feature type="compositionally biased region" description="Acidic residues" evidence="1">
    <location>
        <begin position="1081"/>
        <end position="1094"/>
    </location>
</feature>
<reference evidence="3 4" key="1">
    <citation type="submission" date="2019-02" db="EMBL/GenBank/DDBJ databases">
        <title>Deep-cultivation of Planctomycetes and their phenomic and genomic characterization uncovers novel biology.</title>
        <authorList>
            <person name="Wiegand S."/>
            <person name="Jogler M."/>
            <person name="Boedeker C."/>
            <person name="Pinto D."/>
            <person name="Vollmers J."/>
            <person name="Rivas-Marin E."/>
            <person name="Kohn T."/>
            <person name="Peeters S.H."/>
            <person name="Heuer A."/>
            <person name="Rast P."/>
            <person name="Oberbeckmann S."/>
            <person name="Bunk B."/>
            <person name="Jeske O."/>
            <person name="Meyerdierks A."/>
            <person name="Storesund J.E."/>
            <person name="Kallscheuer N."/>
            <person name="Luecker S."/>
            <person name="Lage O.M."/>
            <person name="Pohl T."/>
            <person name="Merkel B.J."/>
            <person name="Hornburger P."/>
            <person name="Mueller R.-W."/>
            <person name="Bruemmer F."/>
            <person name="Labrenz M."/>
            <person name="Spormann A.M."/>
            <person name="Op Den Camp H."/>
            <person name="Overmann J."/>
            <person name="Amann R."/>
            <person name="Jetten M.S.M."/>
            <person name="Mascher T."/>
            <person name="Medema M.H."/>
            <person name="Devos D.P."/>
            <person name="Kaster A.-K."/>
            <person name="Ovreas L."/>
            <person name="Rohde M."/>
            <person name="Galperin M.Y."/>
            <person name="Jogler C."/>
        </authorList>
    </citation>
    <scope>NUCLEOTIDE SEQUENCE [LARGE SCALE GENOMIC DNA]</scope>
    <source>
        <strain evidence="3 4">KOR42</strain>
    </source>
</reference>
<keyword evidence="2" id="KW-0472">Membrane</keyword>
<accession>A0A5C5WZW5</accession>
<dbReference type="RefSeq" id="WP_146510179.1">
    <property type="nucleotide sequence ID" value="NZ_SIHI01000002.1"/>
</dbReference>
<dbReference type="Proteomes" id="UP000317243">
    <property type="component" value="Unassembled WGS sequence"/>
</dbReference>
<sequence>MSDEVENAGGSPKQESTNSGAEHEVNQEVSSSEAAQTPGVEAVNPDPEPLPDWEELTPEYFEDECRRGDFMLRWAVILLAVLFGWNYLTETAVLVQVKAGLYMLENGFLPPRLDPFAIPTAETTWVNLGWLSDLAIGVVYGMGGFTALTVVTAIKLGIAFWVLSRITLPGVTTWWSSVCAAIALIAVFPVMQPGAMATTVLGLSIVLSLLNASTARPDSSRIWLLPVVMVLWANADPRAWVGMVFVALFILASLPSGGVGRKTLLAGIASIALGVLVSPWPIQPAFGFQNAVAYMLETQTQGVSESLFPRYAFGMKDPNFWQSVDPFLIAQSALLVLSFIPVFLNAGRMHWGWIAGWLGVNGLSAFLGPIVPYAAIVNCVVASLQGQDWYRNVSKMEYRVAAWPVFASRAGRAVTVLCFFALAYGAINGGLLGVNARRIGIGIDPRVANRIESTRERLLPGVFEDRVFNVRADQGDLMIWLGGKPFIDSRHALFVNAEQNYARLHREIRDSLFPSTAGAEAGQESDVEWSEEFTKWKIDSVNLRLWGNAPAYQVFAQMFVNQRWIMTGLGAAGAVFSRADRDDAMLIEHVEEHNRTNFFSAAFQENQTTVAKLQERYPTWPSPPSDYDRWLIQKMNVQPNAIQLARHYFVLASTLRQAVDVRVIGALGELSLQSAAQGIQESPNSALGYRLIRDSELLMSDVEQQLMQATGNVQALPMRRQLALFAAFNAATASGDAPEDLLSLFSQLTAVGDLDTASQVAQRFTRKTGRSIAAAQTDDPEQIKQGNLALDELDGRVAEVTEEVETARGNDATILEMAQIALNGNCPSLAIQILEEDRTLMARDPTLQINYASLLLRVGRTFEAWEQLEQLEPTIQQIPQKENPIIARWREMNGFANLAALNPIRAIEMWSAQADSLNQSSVRGLLTIPPLASNPSGFLDIWPALSTRLAMAALVEFPERWSALMLQKAQAELDSGLVDEATEDLKQILEVHPEYSLRSLVVIMLAVLTGEDYGLRPPSDEIPVWEGMFSDEDPADENSAAEESDSQETAPETPAPQTPDEPDSESEPVEQPSESSTPSDSEAETSESTEEATGEESTSTDTTPPSPELPEPIDD</sequence>
<evidence type="ECO:0000256" key="1">
    <source>
        <dbReference type="SAM" id="MobiDB-lite"/>
    </source>
</evidence>
<feature type="compositionally biased region" description="Acidic residues" evidence="1">
    <location>
        <begin position="1029"/>
        <end position="1046"/>
    </location>
</feature>
<comment type="caution">
    <text evidence="3">The sequence shown here is derived from an EMBL/GenBank/DDBJ whole genome shotgun (WGS) entry which is preliminary data.</text>
</comment>
<dbReference type="AlphaFoldDB" id="A0A5C5WZW5"/>
<protein>
    <recommendedName>
        <fullName evidence="5">Tetratricopeptide repeat protein</fullName>
    </recommendedName>
</protein>
<feature type="compositionally biased region" description="Pro residues" evidence="1">
    <location>
        <begin position="1104"/>
        <end position="1115"/>
    </location>
</feature>
<name>A0A5C5WZW5_9PLAN</name>
<evidence type="ECO:0008006" key="5">
    <source>
        <dbReference type="Google" id="ProtNLM"/>
    </source>
</evidence>
<gene>
    <name evidence="3" type="ORF">KOR42_26600</name>
</gene>
<feature type="region of interest" description="Disordered" evidence="1">
    <location>
        <begin position="1012"/>
        <end position="1115"/>
    </location>
</feature>
<keyword evidence="2" id="KW-1133">Transmembrane helix</keyword>
<evidence type="ECO:0000313" key="3">
    <source>
        <dbReference type="EMBL" id="TWT55849.1"/>
    </source>
</evidence>
<organism evidence="3 4">
    <name type="scientific">Thalassoglobus neptunius</name>
    <dbReference type="NCBI Taxonomy" id="1938619"/>
    <lineage>
        <taxon>Bacteria</taxon>
        <taxon>Pseudomonadati</taxon>
        <taxon>Planctomycetota</taxon>
        <taxon>Planctomycetia</taxon>
        <taxon>Planctomycetales</taxon>
        <taxon>Planctomycetaceae</taxon>
        <taxon>Thalassoglobus</taxon>
    </lineage>
</organism>
<keyword evidence="2" id="KW-0812">Transmembrane</keyword>
<feature type="region of interest" description="Disordered" evidence="1">
    <location>
        <begin position="1"/>
        <end position="54"/>
    </location>
</feature>
<feature type="transmembrane region" description="Helical" evidence="2">
    <location>
        <begin position="351"/>
        <end position="375"/>
    </location>
</feature>
<dbReference type="OrthoDB" id="213198at2"/>
<feature type="transmembrane region" description="Helical" evidence="2">
    <location>
        <begin position="134"/>
        <end position="154"/>
    </location>
</feature>
<evidence type="ECO:0000313" key="4">
    <source>
        <dbReference type="Proteomes" id="UP000317243"/>
    </source>
</evidence>